<dbReference type="HOGENOM" id="CLU_823842_0_0_1"/>
<dbReference type="InParanoid" id="A0A067MZ52"/>
<evidence type="ECO:0000313" key="2">
    <source>
        <dbReference type="EMBL" id="KDQ16796.1"/>
    </source>
</evidence>
<name>A0A067MZ52_BOTB1</name>
<reference evidence="3" key="1">
    <citation type="journal article" date="2014" name="Proc. Natl. Acad. Sci. U.S.A.">
        <title>Extensive sampling of basidiomycete genomes demonstrates inadequacy of the white-rot/brown-rot paradigm for wood decay fungi.</title>
        <authorList>
            <person name="Riley R."/>
            <person name="Salamov A.A."/>
            <person name="Brown D.W."/>
            <person name="Nagy L.G."/>
            <person name="Floudas D."/>
            <person name="Held B.W."/>
            <person name="Levasseur A."/>
            <person name="Lombard V."/>
            <person name="Morin E."/>
            <person name="Otillar R."/>
            <person name="Lindquist E.A."/>
            <person name="Sun H."/>
            <person name="LaButti K.M."/>
            <person name="Schmutz J."/>
            <person name="Jabbour D."/>
            <person name="Luo H."/>
            <person name="Baker S.E."/>
            <person name="Pisabarro A.G."/>
            <person name="Walton J.D."/>
            <person name="Blanchette R.A."/>
            <person name="Henrissat B."/>
            <person name="Martin F."/>
            <person name="Cullen D."/>
            <person name="Hibbett D.S."/>
            <person name="Grigoriev I.V."/>
        </authorList>
    </citation>
    <scope>NUCLEOTIDE SEQUENCE [LARGE SCALE GENOMIC DNA]</scope>
    <source>
        <strain evidence="3">FD-172 SS1</strain>
    </source>
</reference>
<evidence type="ECO:0000256" key="1">
    <source>
        <dbReference type="SAM" id="MobiDB-lite"/>
    </source>
</evidence>
<sequence length="337" mass="36626">MCTGAHIPGGRSAVITSLALTRDDPPHAPKKGGTPLQAKHHLRQRAPTISWLNPTPPLKYVFPTRLCSFRAANPSSPRKAVLDLNVLSRGTPQLDAPVPHNFVYPSACRSTFTRPLVLPSLTLLSSPPRRLPSSFSVLPNPRVQPSRLKRCTPADPKLHDRLAAPPRPAKKGWRRHRATKHGLPIFGSGETFPITSDFFPEVSAALVPNISLNAIMFVVKRPRDAIGGALEDKVAACRAAASAYLHAECSTWTADSHAVRLLEVLEICRGEGPDGAKRTVGDEDANPLQASTSFAAVMPNLRSLTLCDFYMPLRFKAANLTQLARVKRCPACVFVVL</sequence>
<organism evidence="2 3">
    <name type="scientific">Botryobasidium botryosum (strain FD-172 SS1)</name>
    <dbReference type="NCBI Taxonomy" id="930990"/>
    <lineage>
        <taxon>Eukaryota</taxon>
        <taxon>Fungi</taxon>
        <taxon>Dikarya</taxon>
        <taxon>Basidiomycota</taxon>
        <taxon>Agaricomycotina</taxon>
        <taxon>Agaricomycetes</taxon>
        <taxon>Cantharellales</taxon>
        <taxon>Botryobasidiaceae</taxon>
        <taxon>Botryobasidium</taxon>
    </lineage>
</organism>
<dbReference type="EMBL" id="KL198026">
    <property type="protein sequence ID" value="KDQ16796.1"/>
    <property type="molecule type" value="Genomic_DNA"/>
</dbReference>
<feature type="region of interest" description="Disordered" evidence="1">
    <location>
        <begin position="151"/>
        <end position="176"/>
    </location>
</feature>
<protein>
    <submittedName>
        <fullName evidence="2">Uncharacterized protein</fullName>
    </submittedName>
</protein>
<keyword evidence="3" id="KW-1185">Reference proteome</keyword>
<accession>A0A067MZ52</accession>
<evidence type="ECO:0000313" key="3">
    <source>
        <dbReference type="Proteomes" id="UP000027195"/>
    </source>
</evidence>
<dbReference type="AlphaFoldDB" id="A0A067MZ52"/>
<dbReference type="Proteomes" id="UP000027195">
    <property type="component" value="Unassembled WGS sequence"/>
</dbReference>
<proteinExistence type="predicted"/>
<gene>
    <name evidence="2" type="ORF">BOTBODRAFT_172895</name>
</gene>